<name>A0A3L6D7M7_MAIZE</name>
<comment type="caution">
    <text evidence="1">The sequence shown here is derived from an EMBL/GenBank/DDBJ whole genome shotgun (WGS) entry which is preliminary data.</text>
</comment>
<proteinExistence type="predicted"/>
<dbReference type="EMBL" id="NCVQ01000131">
    <property type="protein sequence ID" value="PWZ04580.1"/>
    <property type="molecule type" value="Genomic_DNA"/>
</dbReference>
<accession>A0A3L6D7M7</accession>
<sequence>MQVCFEPLEPTSW</sequence>
<evidence type="ECO:0000313" key="2">
    <source>
        <dbReference type="Proteomes" id="UP000251960"/>
    </source>
</evidence>
<evidence type="ECO:0000313" key="1">
    <source>
        <dbReference type="EMBL" id="PWZ04580.1"/>
    </source>
</evidence>
<protein>
    <submittedName>
        <fullName evidence="1">Uncharacterized protein</fullName>
    </submittedName>
</protein>
<organism evidence="1 2">
    <name type="scientific">Zea mays</name>
    <name type="common">Maize</name>
    <dbReference type="NCBI Taxonomy" id="4577"/>
    <lineage>
        <taxon>Eukaryota</taxon>
        <taxon>Viridiplantae</taxon>
        <taxon>Streptophyta</taxon>
        <taxon>Embryophyta</taxon>
        <taxon>Tracheophyta</taxon>
        <taxon>Spermatophyta</taxon>
        <taxon>Magnoliopsida</taxon>
        <taxon>Liliopsida</taxon>
        <taxon>Poales</taxon>
        <taxon>Poaceae</taxon>
        <taxon>PACMAD clade</taxon>
        <taxon>Panicoideae</taxon>
        <taxon>Andropogonodae</taxon>
        <taxon>Andropogoneae</taxon>
        <taxon>Tripsacinae</taxon>
        <taxon>Zea</taxon>
    </lineage>
</organism>
<dbReference type="Proteomes" id="UP000251960">
    <property type="component" value="Unassembled WGS sequence"/>
</dbReference>
<reference evidence="1 2" key="1">
    <citation type="journal article" date="2018" name="Nat. Genet.">
        <title>Extensive intraspecific gene order and gene structural variations between Mo17 and other maize genomes.</title>
        <authorList>
            <person name="Sun S."/>
            <person name="Zhou Y."/>
            <person name="Chen J."/>
            <person name="Shi J."/>
            <person name="Zhao H."/>
            <person name="Zhao H."/>
            <person name="Song W."/>
            <person name="Zhang M."/>
            <person name="Cui Y."/>
            <person name="Dong X."/>
            <person name="Liu H."/>
            <person name="Ma X."/>
            <person name="Jiao Y."/>
            <person name="Wang B."/>
            <person name="Wei X."/>
            <person name="Stein J.C."/>
            <person name="Glaubitz J.C."/>
            <person name="Lu F."/>
            <person name="Yu G."/>
            <person name="Liang C."/>
            <person name="Fengler K."/>
            <person name="Li B."/>
            <person name="Rafalski A."/>
            <person name="Schnable P.S."/>
            <person name="Ware D.H."/>
            <person name="Buckler E.S."/>
            <person name="Lai J."/>
        </authorList>
    </citation>
    <scope>NUCLEOTIDE SEQUENCE [LARGE SCALE GENOMIC DNA]</scope>
    <source>
        <strain evidence="2">cv. Missouri 17</strain>
        <tissue evidence="1">Seedling</tissue>
    </source>
</reference>
<gene>
    <name evidence="1" type="ORF">Zm00014a_040774</name>
</gene>